<dbReference type="GeneID" id="100680107"/>
<name>A0A7M7J0F3_NASVI</name>
<dbReference type="EnsemblMetazoa" id="XM_016986037">
    <property type="protein sequence ID" value="XP_016841526"/>
    <property type="gene ID" value="LOC100680107"/>
</dbReference>
<reference evidence="2" key="1">
    <citation type="submission" date="2021-01" db="UniProtKB">
        <authorList>
            <consortium name="EnsemblMetazoa"/>
        </authorList>
    </citation>
    <scope>IDENTIFICATION</scope>
</reference>
<sequence>MFEKALRFIDEYQCSCCARCLNGMVYYVVALGGAPARLFPLKRADCWLFRPAFHEGFSMLKFDQKRISIVEHPGIAMYISPVVSHMEEQRSTMEHRKEYRKKYYAERRQEIHNNLLRAKGAEIPDTASQENREMRVLTTLSSTGASVKRRTRGKRLFDSDGLVLLHCKNCNTSRPKINYQKETKCKYCDADLKFQCIKCDLVYKSHMACVAHIKFKHPDAKAEP</sequence>
<dbReference type="RefSeq" id="XP_016841527.1">
    <property type="nucleotide sequence ID" value="XM_016986038.3"/>
</dbReference>
<dbReference type="EnsemblMetazoa" id="XM_016986038">
    <property type="protein sequence ID" value="XP_016841527"/>
    <property type="gene ID" value="LOC100680107"/>
</dbReference>
<evidence type="ECO:0000313" key="2">
    <source>
        <dbReference type="EnsemblMetazoa" id="XP_016841527"/>
    </source>
</evidence>
<feature type="domain" description="C2H2-type" evidence="1">
    <location>
        <begin position="196"/>
        <end position="217"/>
    </location>
</feature>
<protein>
    <recommendedName>
        <fullName evidence="1">C2H2-type domain-containing protein</fullName>
    </recommendedName>
</protein>
<dbReference type="InterPro" id="IPR013087">
    <property type="entry name" value="Znf_C2H2_type"/>
</dbReference>
<dbReference type="RefSeq" id="XP_016841526.1">
    <property type="nucleotide sequence ID" value="XM_016986037.3"/>
</dbReference>
<organism evidence="2 3">
    <name type="scientific">Nasonia vitripennis</name>
    <name type="common">Parasitic wasp</name>
    <dbReference type="NCBI Taxonomy" id="7425"/>
    <lineage>
        <taxon>Eukaryota</taxon>
        <taxon>Metazoa</taxon>
        <taxon>Ecdysozoa</taxon>
        <taxon>Arthropoda</taxon>
        <taxon>Hexapoda</taxon>
        <taxon>Insecta</taxon>
        <taxon>Pterygota</taxon>
        <taxon>Neoptera</taxon>
        <taxon>Endopterygota</taxon>
        <taxon>Hymenoptera</taxon>
        <taxon>Apocrita</taxon>
        <taxon>Proctotrupomorpha</taxon>
        <taxon>Chalcidoidea</taxon>
        <taxon>Pteromalidae</taxon>
        <taxon>Pteromalinae</taxon>
        <taxon>Nasonia</taxon>
    </lineage>
</organism>
<evidence type="ECO:0000259" key="1">
    <source>
        <dbReference type="PROSITE" id="PS00028"/>
    </source>
</evidence>
<accession>A0A7M7J0F3</accession>
<evidence type="ECO:0000313" key="3">
    <source>
        <dbReference type="Proteomes" id="UP000002358"/>
    </source>
</evidence>
<keyword evidence="3" id="KW-1185">Reference proteome</keyword>
<dbReference type="PROSITE" id="PS00028">
    <property type="entry name" value="ZINC_FINGER_C2H2_1"/>
    <property type="match status" value="1"/>
</dbReference>
<dbReference type="Proteomes" id="UP000002358">
    <property type="component" value="Chromosome 5"/>
</dbReference>
<dbReference type="AlphaFoldDB" id="A0A7M7J0F3"/>
<dbReference type="SMR" id="A0A7M7J0F3"/>
<dbReference type="InParanoid" id="A0A7M7J0F3"/>
<proteinExistence type="predicted"/>